<evidence type="ECO:0000256" key="5">
    <source>
        <dbReference type="SAM" id="Phobius"/>
    </source>
</evidence>
<keyword evidence="3" id="KW-0378">Hydrolase</keyword>
<sequence length="232" mass="26043">MKTFIKILFFIPRLIWNIIWSIIKTLIILAAIIFAFLYFTNNHKTDLESTISEQWNKITTFFSNDFSLPDTMSKLSTDNYKHEAGSRWSQNSASVYIASTDKTIVKAYQTALANWNATGSFTFNIISDKASADITAKDYSDVNSQAAGLAETETNAVTNRMSHVDVKLNRYYLLDASYGYSFDRIVHTAEHELGHAIGLDHDDKETSVMASSGSYNGIQTVDITAVKKLYAN</sequence>
<organism evidence="7 8">
    <name type="scientific">Streptococcus mutans SM6</name>
    <dbReference type="NCBI Taxonomy" id="857119"/>
    <lineage>
        <taxon>Bacteria</taxon>
        <taxon>Bacillati</taxon>
        <taxon>Bacillota</taxon>
        <taxon>Bacilli</taxon>
        <taxon>Lactobacillales</taxon>
        <taxon>Streptococcaceae</taxon>
        <taxon>Streptococcus</taxon>
    </lineage>
</organism>
<dbReference type="GO" id="GO:0006508">
    <property type="term" value="P:proteolysis"/>
    <property type="evidence" value="ECO:0007669"/>
    <property type="project" value="UniProtKB-KW"/>
</dbReference>
<dbReference type="InterPro" id="IPR024079">
    <property type="entry name" value="MetalloPept_cat_dom_sf"/>
</dbReference>
<dbReference type="InterPro" id="IPR001818">
    <property type="entry name" value="Pept_M10_metallopeptidase"/>
</dbReference>
<evidence type="ECO:0000259" key="6">
    <source>
        <dbReference type="Pfam" id="PF00413"/>
    </source>
</evidence>
<keyword evidence="1 7" id="KW-0645">Protease</keyword>
<dbReference type="Pfam" id="PF00413">
    <property type="entry name" value="Peptidase_M10"/>
    <property type="match status" value="1"/>
</dbReference>
<name>A0A829BM24_STRMG</name>
<dbReference type="EMBL" id="AHSR01000013">
    <property type="protein sequence ID" value="EMC24842.1"/>
    <property type="molecule type" value="Genomic_DNA"/>
</dbReference>
<evidence type="ECO:0000256" key="1">
    <source>
        <dbReference type="ARBA" id="ARBA00022670"/>
    </source>
</evidence>
<dbReference type="RefSeq" id="WP_002263103.1">
    <property type="nucleotide sequence ID" value="NZ_AHSR01000013.1"/>
</dbReference>
<dbReference type="GO" id="GO:0004222">
    <property type="term" value="F:metalloendopeptidase activity"/>
    <property type="evidence" value="ECO:0007669"/>
    <property type="project" value="InterPro"/>
</dbReference>
<keyword evidence="5" id="KW-0472">Membrane</keyword>
<dbReference type="GO" id="GO:0031012">
    <property type="term" value="C:extracellular matrix"/>
    <property type="evidence" value="ECO:0007669"/>
    <property type="project" value="InterPro"/>
</dbReference>
<keyword evidence="5" id="KW-0812">Transmembrane</keyword>
<dbReference type="Gene3D" id="3.40.390.10">
    <property type="entry name" value="Collagenase (Catalytic Domain)"/>
    <property type="match status" value="1"/>
</dbReference>
<keyword evidence="2" id="KW-0479">Metal-binding</keyword>
<gene>
    <name evidence="7" type="ORF">SMU82_03246</name>
</gene>
<dbReference type="GO" id="GO:0008270">
    <property type="term" value="F:zinc ion binding"/>
    <property type="evidence" value="ECO:0007669"/>
    <property type="project" value="InterPro"/>
</dbReference>
<dbReference type="Proteomes" id="UP000011676">
    <property type="component" value="Unassembled WGS sequence"/>
</dbReference>
<evidence type="ECO:0000256" key="3">
    <source>
        <dbReference type="ARBA" id="ARBA00022801"/>
    </source>
</evidence>
<dbReference type="CDD" id="cd04268">
    <property type="entry name" value="ZnMc_MMP_like"/>
    <property type="match status" value="1"/>
</dbReference>
<evidence type="ECO:0000313" key="8">
    <source>
        <dbReference type="Proteomes" id="UP000011676"/>
    </source>
</evidence>
<dbReference type="AlphaFoldDB" id="A0A829BM24"/>
<evidence type="ECO:0000313" key="7">
    <source>
        <dbReference type="EMBL" id="EMC24842.1"/>
    </source>
</evidence>
<reference evidence="7 8" key="1">
    <citation type="journal article" date="2013" name="Mol. Biol. Evol.">
        <title>Evolutionary and population genomics of the cavity causing bacteria Streptococcus mutans.</title>
        <authorList>
            <person name="Cornejo O.E."/>
            <person name="Lefebure T."/>
            <person name="Pavinski Bitar P.D."/>
            <person name="Lang P."/>
            <person name="Richards V.P."/>
            <person name="Eilertson K."/>
            <person name="Do T."/>
            <person name="Beighton D."/>
            <person name="Zeng L."/>
            <person name="Ahn S.J."/>
            <person name="Burne R.A."/>
            <person name="Siepel A."/>
            <person name="Bustamante C.D."/>
            <person name="Stanhope M.J."/>
        </authorList>
    </citation>
    <scope>NUCLEOTIDE SEQUENCE [LARGE SCALE GENOMIC DNA]</scope>
    <source>
        <strain evidence="7 8">SM6</strain>
    </source>
</reference>
<keyword evidence="4" id="KW-0862">Zinc</keyword>
<evidence type="ECO:0000256" key="2">
    <source>
        <dbReference type="ARBA" id="ARBA00022723"/>
    </source>
</evidence>
<feature type="domain" description="Peptidase M10 metallopeptidase" evidence="6">
    <location>
        <begin position="100"/>
        <end position="231"/>
    </location>
</feature>
<accession>A0A829BM24</accession>
<proteinExistence type="predicted"/>
<feature type="transmembrane region" description="Helical" evidence="5">
    <location>
        <begin position="14"/>
        <end position="39"/>
    </location>
</feature>
<evidence type="ECO:0000256" key="4">
    <source>
        <dbReference type="ARBA" id="ARBA00022833"/>
    </source>
</evidence>
<dbReference type="SUPFAM" id="SSF55486">
    <property type="entry name" value="Metalloproteases ('zincins'), catalytic domain"/>
    <property type="match status" value="1"/>
</dbReference>
<dbReference type="GeneID" id="93859120"/>
<comment type="caution">
    <text evidence="7">The sequence shown here is derived from an EMBL/GenBank/DDBJ whole genome shotgun (WGS) entry which is preliminary data.</text>
</comment>
<keyword evidence="5" id="KW-1133">Transmembrane helix</keyword>
<protein>
    <submittedName>
        <fullName evidence="7">Putative Zn-dependent protease</fullName>
    </submittedName>
</protein>